<organism evidence="3 4">
    <name type="scientific">Klebsormidium nitens</name>
    <name type="common">Green alga</name>
    <name type="synonym">Ulothrix nitens</name>
    <dbReference type="NCBI Taxonomy" id="105231"/>
    <lineage>
        <taxon>Eukaryota</taxon>
        <taxon>Viridiplantae</taxon>
        <taxon>Streptophyta</taxon>
        <taxon>Klebsormidiophyceae</taxon>
        <taxon>Klebsormidiales</taxon>
        <taxon>Klebsormidiaceae</taxon>
        <taxon>Klebsormidium</taxon>
    </lineage>
</organism>
<feature type="compositionally biased region" description="Basic and acidic residues" evidence="1">
    <location>
        <begin position="203"/>
        <end position="225"/>
    </location>
</feature>
<sequence>METRQERTQQSGGTGIFSRTTQDLRVLRELLVRVKETQYRPNADELNVLSWLNRQILLGYVGGTFLFTLPGVLAFRFWRPQTLLRFTVSSGAASAGLAYGGSLGYPLFTRDKPTKKLLELDGSPLQGELVAILREKYPNHPALAALNARPNTSGVMYDENGERAYPRLPPAPDNGSQHEPNFGPSDRARTAQRPEGEPASGSGHKEREERGGLRKRIRADLERRRQQGGISPEGAGPVVLERQEEMSGTGRGEGMGWEREHRMARREDGGSESSRVNVPAQGRPELRRHTEVTADTFFSEPLDIAMGGDIAPLQPSVQQSDSEHHKRLSQMSRQERREYLRHRELASKSRGYFDDRSDDSTASQSVEPPQNRPGSRMHGPPPVRLGVADGFGVLGWKF</sequence>
<feature type="compositionally biased region" description="Basic and acidic residues" evidence="1">
    <location>
        <begin position="333"/>
        <end position="359"/>
    </location>
</feature>
<keyword evidence="2" id="KW-1133">Transmembrane helix</keyword>
<evidence type="ECO:0000313" key="4">
    <source>
        <dbReference type="Proteomes" id="UP000054558"/>
    </source>
</evidence>
<gene>
    <name evidence="3" type="ORF">KFL_000980110</name>
</gene>
<protein>
    <submittedName>
        <fullName evidence="3">Uncharacterized protein</fullName>
    </submittedName>
</protein>
<feature type="compositionally biased region" description="Basic and acidic residues" evidence="1">
    <location>
        <begin position="256"/>
        <end position="269"/>
    </location>
</feature>
<evidence type="ECO:0000313" key="3">
    <source>
        <dbReference type="EMBL" id="GAQ82024.1"/>
    </source>
</evidence>
<keyword evidence="4" id="KW-1185">Reference proteome</keyword>
<dbReference type="EMBL" id="DF237047">
    <property type="protein sequence ID" value="GAQ82024.1"/>
    <property type="molecule type" value="Genomic_DNA"/>
</dbReference>
<feature type="compositionally biased region" description="Basic and acidic residues" evidence="1">
    <location>
        <begin position="186"/>
        <end position="196"/>
    </location>
</feature>
<accession>A0A0U9HRC1</accession>
<feature type="region of interest" description="Disordered" evidence="1">
    <location>
        <begin position="306"/>
        <end position="389"/>
    </location>
</feature>
<keyword evidence="2" id="KW-0812">Transmembrane</keyword>
<evidence type="ECO:0000256" key="2">
    <source>
        <dbReference type="SAM" id="Phobius"/>
    </source>
</evidence>
<feature type="transmembrane region" description="Helical" evidence="2">
    <location>
        <begin position="57"/>
        <end position="78"/>
    </location>
</feature>
<keyword evidence="2" id="KW-0472">Membrane</keyword>
<feature type="region of interest" description="Disordered" evidence="1">
    <location>
        <begin position="152"/>
        <end position="292"/>
    </location>
</feature>
<name>A0A0U9HRC1_KLENI</name>
<reference evidence="3 4" key="1">
    <citation type="journal article" date="2014" name="Nat. Commun.">
        <title>Klebsormidium flaccidum genome reveals primary factors for plant terrestrial adaptation.</title>
        <authorList>
            <person name="Hori K."/>
            <person name="Maruyama F."/>
            <person name="Fujisawa T."/>
            <person name="Togashi T."/>
            <person name="Yamamoto N."/>
            <person name="Seo M."/>
            <person name="Sato S."/>
            <person name="Yamada T."/>
            <person name="Mori H."/>
            <person name="Tajima N."/>
            <person name="Moriyama T."/>
            <person name="Ikeuchi M."/>
            <person name="Watanabe M."/>
            <person name="Wada H."/>
            <person name="Kobayashi K."/>
            <person name="Saito M."/>
            <person name="Masuda T."/>
            <person name="Sasaki-Sekimoto Y."/>
            <person name="Mashiguchi K."/>
            <person name="Awai K."/>
            <person name="Shimojima M."/>
            <person name="Masuda S."/>
            <person name="Iwai M."/>
            <person name="Nobusawa T."/>
            <person name="Narise T."/>
            <person name="Kondo S."/>
            <person name="Saito H."/>
            <person name="Sato R."/>
            <person name="Murakawa M."/>
            <person name="Ihara Y."/>
            <person name="Oshima-Yamada Y."/>
            <person name="Ohtaka K."/>
            <person name="Satoh M."/>
            <person name="Sonobe K."/>
            <person name="Ishii M."/>
            <person name="Ohtani R."/>
            <person name="Kanamori-Sato M."/>
            <person name="Honoki R."/>
            <person name="Miyazaki D."/>
            <person name="Mochizuki H."/>
            <person name="Umetsu J."/>
            <person name="Higashi K."/>
            <person name="Shibata D."/>
            <person name="Kamiya Y."/>
            <person name="Sato N."/>
            <person name="Nakamura Y."/>
            <person name="Tabata S."/>
            <person name="Ida S."/>
            <person name="Kurokawa K."/>
            <person name="Ohta H."/>
        </authorList>
    </citation>
    <scope>NUCLEOTIDE SEQUENCE [LARGE SCALE GENOMIC DNA]</scope>
    <source>
        <strain evidence="3 4">NIES-2285</strain>
    </source>
</reference>
<dbReference type="Proteomes" id="UP000054558">
    <property type="component" value="Unassembled WGS sequence"/>
</dbReference>
<dbReference type="AlphaFoldDB" id="A0A0U9HRC1"/>
<evidence type="ECO:0000256" key="1">
    <source>
        <dbReference type="SAM" id="MobiDB-lite"/>
    </source>
</evidence>
<proteinExistence type="predicted"/>